<keyword evidence="1" id="KW-0812">Transmembrane</keyword>
<dbReference type="EMBL" id="CP010904">
    <property type="protein sequence ID" value="AKJ64838.1"/>
    <property type="molecule type" value="Genomic_DNA"/>
</dbReference>
<name>A0A0G3EEV4_9BACT</name>
<evidence type="ECO:0000256" key="1">
    <source>
        <dbReference type="SAM" id="Phobius"/>
    </source>
</evidence>
<dbReference type="RefSeq" id="WP_052882127.1">
    <property type="nucleotide sequence ID" value="NZ_CP010904.1"/>
</dbReference>
<feature type="transmembrane region" description="Helical" evidence="1">
    <location>
        <begin position="298"/>
        <end position="315"/>
    </location>
</feature>
<reference evidence="2 3" key="2">
    <citation type="journal article" date="2016" name="ISME J.">
        <title>Characterization of the first cultured representative of Verrucomicrobia subdivision 5 indicates the proposal of a novel phylum.</title>
        <authorList>
            <person name="Spring S."/>
            <person name="Bunk B."/>
            <person name="Sproer C."/>
            <person name="Schumann P."/>
            <person name="Rohde M."/>
            <person name="Tindall B.J."/>
            <person name="Klenk H.P."/>
        </authorList>
    </citation>
    <scope>NUCLEOTIDE SEQUENCE [LARGE SCALE GENOMIC DNA]</scope>
    <source>
        <strain evidence="2 3">L21-Fru-AB</strain>
    </source>
</reference>
<protein>
    <recommendedName>
        <fullName evidence="4">Fimbrial assembly protein (PilN)</fullName>
    </recommendedName>
</protein>
<sequence length="456" mass="50055">MRLPGQSKSLVVAVHDGLAWRAYALKRGHGEWTCVDRAEEASRAGRGLPKTILDFIAQSRAKRLRVLLSGDVHALLAELPEDASDEELQTALAYEAQGEAGLEAAGHRLAAARAHLYEMGGDRKALLAASFEIERLNRFVADAESEGVAFEGAGSLELAILAAHAHRAPNRRLLIVRERTSFYAVPANDPQPFMTATIPLGLDAASDPTARERAERARERLSVHDAVPMTVVLPGEVEQLQGRIAPYIGSCADVEYLALPELEEAALRGTAGGRVGGVEDACPWIGLPPRPRDPHRHGTVLLFIILAFSLVWVGWRRQTLHHDLCRAQANLKAWETLESARKKAAGESEALRKRQTAIVTKKEMLAGRRCLPHGLLPLLETLAQHMPAYSCLGSVKQREGGGFEIVGLTRWQDGLTQLDAALREMGRREGLRREFGGLETIEGQYAQRFRYTVVPE</sequence>
<evidence type="ECO:0000313" key="2">
    <source>
        <dbReference type="EMBL" id="AKJ64838.1"/>
    </source>
</evidence>
<dbReference type="KEGG" id="vbl:L21SP4_01595"/>
<evidence type="ECO:0000313" key="3">
    <source>
        <dbReference type="Proteomes" id="UP000035268"/>
    </source>
</evidence>
<gene>
    <name evidence="2" type="ORF">L21SP4_01595</name>
</gene>
<dbReference type="Proteomes" id="UP000035268">
    <property type="component" value="Chromosome"/>
</dbReference>
<proteinExistence type="predicted"/>
<keyword evidence="1" id="KW-0472">Membrane</keyword>
<dbReference type="AlphaFoldDB" id="A0A0G3EEV4"/>
<evidence type="ECO:0008006" key="4">
    <source>
        <dbReference type="Google" id="ProtNLM"/>
    </source>
</evidence>
<keyword evidence="1" id="KW-1133">Transmembrane helix</keyword>
<reference evidence="3" key="1">
    <citation type="submission" date="2015-02" db="EMBL/GenBank/DDBJ databases">
        <title>Description and complete genome sequence of the first cultured representative of the subdivision 5 of the Verrucomicrobia phylum.</title>
        <authorList>
            <person name="Spring S."/>
            <person name="Bunk B."/>
            <person name="Sproer C."/>
            <person name="Klenk H.-P."/>
        </authorList>
    </citation>
    <scope>NUCLEOTIDE SEQUENCE [LARGE SCALE GENOMIC DNA]</scope>
    <source>
        <strain evidence="3">L21-Fru-AB</strain>
    </source>
</reference>
<keyword evidence="3" id="KW-1185">Reference proteome</keyword>
<dbReference type="STRING" id="1307763.L21SP4_01595"/>
<organism evidence="2 3">
    <name type="scientific">Kiritimatiella glycovorans</name>
    <dbReference type="NCBI Taxonomy" id="1307763"/>
    <lineage>
        <taxon>Bacteria</taxon>
        <taxon>Pseudomonadati</taxon>
        <taxon>Kiritimatiellota</taxon>
        <taxon>Kiritimatiellia</taxon>
        <taxon>Kiritimatiellales</taxon>
        <taxon>Kiritimatiellaceae</taxon>
        <taxon>Kiritimatiella</taxon>
    </lineage>
</organism>
<accession>A0A0G3EEV4</accession>